<evidence type="ECO:0000313" key="2">
    <source>
        <dbReference type="EMBL" id="CAH8246099.1"/>
    </source>
</evidence>
<dbReference type="Proteomes" id="UP001154322">
    <property type="component" value="Unassembled WGS sequence"/>
</dbReference>
<evidence type="ECO:0000259" key="1">
    <source>
        <dbReference type="Pfam" id="PF01507"/>
    </source>
</evidence>
<proteinExistence type="predicted"/>
<dbReference type="SUPFAM" id="SSF52402">
    <property type="entry name" value="Adenine nucleotide alpha hydrolases-like"/>
    <property type="match status" value="1"/>
</dbReference>
<keyword evidence="3" id="KW-1185">Reference proteome</keyword>
<dbReference type="InterPro" id="IPR014729">
    <property type="entry name" value="Rossmann-like_a/b/a_fold"/>
</dbReference>
<gene>
    <name evidence="2" type="ORF">WJ0W_003336</name>
</gene>
<dbReference type="Gene3D" id="3.40.50.620">
    <property type="entry name" value="HUPs"/>
    <property type="match status" value="1"/>
</dbReference>
<dbReference type="InterPro" id="IPR050128">
    <property type="entry name" value="Sulfate_adenylyltrnsfr_sub2"/>
</dbReference>
<accession>A0ABM9G3C3</accession>
<dbReference type="RefSeq" id="WP_213427748.1">
    <property type="nucleotide sequence ID" value="NZ_AP031286.1"/>
</dbReference>
<feature type="domain" description="Phosphoadenosine phosphosulphate reductase" evidence="1">
    <location>
        <begin position="6"/>
        <end position="74"/>
    </location>
</feature>
<sequence>MSQTRNVMNISFGKDSTAMWLYALEQGVEIMPVFCDTGNEHPLTYEYGEYLEKQLGPIRWIKADFSEQIARKREYVQKHWPQKLTVDVPGHWYYIGPVGEREAAEEPPEKPDDPSQQIEIGHWRWYPEQKGMSDKEAAKVVETALSVLHPTGIPFLDLCLWKGRFPSTRRRFCTVELKVRPTEQQVYFPLLEAGHKVVSWQGVRAQESTARAKLPKRENTPEGYEIYRPLLRWTVDDVFAIHRKHGIEPNPLYKLGMGRVGCMPCINCNKAELFEIARRFPAEIERIAKWEQLVKMASKRQGASFFPTANGTGDGIHEVVEWSKTAYGGQQYDLIKALEWEDVPLCSSVYGLCE</sequence>
<feature type="domain" description="Phosphoadenosine phosphosulphate reductase" evidence="1">
    <location>
        <begin position="172"/>
        <end position="267"/>
    </location>
</feature>
<dbReference type="EMBL" id="CALYLO010000004">
    <property type="protein sequence ID" value="CAH8246099.1"/>
    <property type="molecule type" value="Genomic_DNA"/>
</dbReference>
<dbReference type="PANTHER" id="PTHR43196">
    <property type="entry name" value="SULFATE ADENYLYLTRANSFERASE SUBUNIT 2"/>
    <property type="match status" value="1"/>
</dbReference>
<dbReference type="Pfam" id="PF01507">
    <property type="entry name" value="PAPS_reduct"/>
    <property type="match status" value="2"/>
</dbReference>
<protein>
    <submittedName>
        <fullName evidence="2">Phosphoadenosine phosphosulfate reductase family protein</fullName>
    </submittedName>
</protein>
<dbReference type="InterPro" id="IPR002500">
    <property type="entry name" value="PAPS_reduct_dom"/>
</dbReference>
<evidence type="ECO:0000313" key="3">
    <source>
        <dbReference type="Proteomes" id="UP001154322"/>
    </source>
</evidence>
<comment type="caution">
    <text evidence="2">The sequence shown here is derived from an EMBL/GenBank/DDBJ whole genome shotgun (WGS) entry which is preliminary data.</text>
</comment>
<reference evidence="2" key="1">
    <citation type="submission" date="2022-06" db="EMBL/GenBank/DDBJ databases">
        <authorList>
            <person name="Dietemann V."/>
            <person name="Ory F."/>
            <person name="Dainat B."/>
            <person name="Oberhansli S."/>
        </authorList>
    </citation>
    <scope>NUCLEOTIDE SEQUENCE</scope>
    <source>
        <strain evidence="2">Ena-SAMPLE-TAB-26-04-2022-14:26:32:270-5432</strain>
    </source>
</reference>
<organism evidence="2 3">
    <name type="scientific">Paenibacillus melissococcoides</name>
    <dbReference type="NCBI Taxonomy" id="2912268"/>
    <lineage>
        <taxon>Bacteria</taxon>
        <taxon>Bacillati</taxon>
        <taxon>Bacillota</taxon>
        <taxon>Bacilli</taxon>
        <taxon>Bacillales</taxon>
        <taxon>Paenibacillaceae</taxon>
        <taxon>Paenibacillus</taxon>
    </lineage>
</organism>
<name>A0ABM9G3C3_9BACL</name>
<dbReference type="PANTHER" id="PTHR43196:SF2">
    <property type="entry name" value="PHOSPHOADENOSINE PHOSPHOSULFATE REDUCTASE"/>
    <property type="match status" value="1"/>
</dbReference>